<reference evidence="1 2" key="1">
    <citation type="journal article" date="2018" name="Front. Plant Sci.">
        <title>Red Clover (Trifolium pratense) and Zigzag Clover (T. medium) - A Picture of Genomic Similarities and Differences.</title>
        <authorList>
            <person name="Dluhosova J."/>
            <person name="Istvanek J."/>
            <person name="Nedelnik J."/>
            <person name="Repkova J."/>
        </authorList>
    </citation>
    <scope>NUCLEOTIDE SEQUENCE [LARGE SCALE GENOMIC DNA]</scope>
    <source>
        <strain evidence="2">cv. 10/8</strain>
        <tissue evidence="1">Leaf</tissue>
    </source>
</reference>
<accession>A0A392QM31</accession>
<proteinExistence type="predicted"/>
<evidence type="ECO:0000313" key="2">
    <source>
        <dbReference type="Proteomes" id="UP000265520"/>
    </source>
</evidence>
<protein>
    <submittedName>
        <fullName evidence="1">Uncharacterized protein</fullName>
    </submittedName>
</protein>
<keyword evidence="2" id="KW-1185">Reference proteome</keyword>
<organism evidence="1 2">
    <name type="scientific">Trifolium medium</name>
    <dbReference type="NCBI Taxonomy" id="97028"/>
    <lineage>
        <taxon>Eukaryota</taxon>
        <taxon>Viridiplantae</taxon>
        <taxon>Streptophyta</taxon>
        <taxon>Embryophyta</taxon>
        <taxon>Tracheophyta</taxon>
        <taxon>Spermatophyta</taxon>
        <taxon>Magnoliopsida</taxon>
        <taxon>eudicotyledons</taxon>
        <taxon>Gunneridae</taxon>
        <taxon>Pentapetalae</taxon>
        <taxon>rosids</taxon>
        <taxon>fabids</taxon>
        <taxon>Fabales</taxon>
        <taxon>Fabaceae</taxon>
        <taxon>Papilionoideae</taxon>
        <taxon>50 kb inversion clade</taxon>
        <taxon>NPAAA clade</taxon>
        <taxon>Hologalegina</taxon>
        <taxon>IRL clade</taxon>
        <taxon>Trifolieae</taxon>
        <taxon>Trifolium</taxon>
    </lineage>
</organism>
<sequence>DNFNNLLNGCPILEDLKTDIYNSGT</sequence>
<comment type="caution">
    <text evidence="1">The sequence shown here is derived from an EMBL/GenBank/DDBJ whole genome shotgun (WGS) entry which is preliminary data.</text>
</comment>
<dbReference type="AlphaFoldDB" id="A0A392QM31"/>
<dbReference type="Proteomes" id="UP000265520">
    <property type="component" value="Unassembled WGS sequence"/>
</dbReference>
<name>A0A392QM31_9FABA</name>
<evidence type="ECO:0000313" key="1">
    <source>
        <dbReference type="EMBL" id="MCI24345.1"/>
    </source>
</evidence>
<dbReference type="EMBL" id="LXQA010140909">
    <property type="protein sequence ID" value="MCI24345.1"/>
    <property type="molecule type" value="Genomic_DNA"/>
</dbReference>
<feature type="non-terminal residue" evidence="1">
    <location>
        <position position="1"/>
    </location>
</feature>